<organism evidence="1 2">
    <name type="scientific">Aldrovandia affinis</name>
    <dbReference type="NCBI Taxonomy" id="143900"/>
    <lineage>
        <taxon>Eukaryota</taxon>
        <taxon>Metazoa</taxon>
        <taxon>Chordata</taxon>
        <taxon>Craniata</taxon>
        <taxon>Vertebrata</taxon>
        <taxon>Euteleostomi</taxon>
        <taxon>Actinopterygii</taxon>
        <taxon>Neopterygii</taxon>
        <taxon>Teleostei</taxon>
        <taxon>Notacanthiformes</taxon>
        <taxon>Halosauridae</taxon>
        <taxon>Aldrovandia</taxon>
    </lineage>
</organism>
<dbReference type="PANTHER" id="PTHR45913">
    <property type="entry name" value="EPM2A-INTERACTING PROTEIN 1"/>
    <property type="match status" value="1"/>
</dbReference>
<dbReference type="Proteomes" id="UP001221898">
    <property type="component" value="Unassembled WGS sequence"/>
</dbReference>
<name>A0AAD7WUZ0_9TELE</name>
<protein>
    <submittedName>
        <fullName evidence="1">Uncharacterized protein</fullName>
    </submittedName>
</protein>
<gene>
    <name evidence="1" type="ORF">AAFF_G00209760</name>
</gene>
<proteinExistence type="predicted"/>
<keyword evidence="2" id="KW-1185">Reference proteome</keyword>
<evidence type="ECO:0000313" key="2">
    <source>
        <dbReference type="Proteomes" id="UP001221898"/>
    </source>
</evidence>
<dbReference type="PANTHER" id="PTHR45913:SF21">
    <property type="entry name" value="DUF4371 DOMAIN-CONTAINING PROTEIN"/>
    <property type="match status" value="1"/>
</dbReference>
<sequence>MARRVSAMSGNLADQLDLDLAKCGWFSIQCDESVDSRSTAQLLVFIRMVFDDFSTKEELLTLLPLKTTTRGVDIYNAVKEFFMQKKVVLPLSHHGNVENVFEGHKEQDVLVPDGV</sequence>
<accession>A0AAD7WUZ0</accession>
<dbReference type="EMBL" id="JAINUG010000028">
    <property type="protein sequence ID" value="KAJ8409935.1"/>
    <property type="molecule type" value="Genomic_DNA"/>
</dbReference>
<reference evidence="1" key="1">
    <citation type="journal article" date="2023" name="Science">
        <title>Genome structures resolve the early diversification of teleost fishes.</title>
        <authorList>
            <person name="Parey E."/>
            <person name="Louis A."/>
            <person name="Montfort J."/>
            <person name="Bouchez O."/>
            <person name="Roques C."/>
            <person name="Iampietro C."/>
            <person name="Lluch J."/>
            <person name="Castinel A."/>
            <person name="Donnadieu C."/>
            <person name="Desvignes T."/>
            <person name="Floi Bucao C."/>
            <person name="Jouanno E."/>
            <person name="Wen M."/>
            <person name="Mejri S."/>
            <person name="Dirks R."/>
            <person name="Jansen H."/>
            <person name="Henkel C."/>
            <person name="Chen W.J."/>
            <person name="Zahm M."/>
            <person name="Cabau C."/>
            <person name="Klopp C."/>
            <person name="Thompson A.W."/>
            <person name="Robinson-Rechavi M."/>
            <person name="Braasch I."/>
            <person name="Lecointre G."/>
            <person name="Bobe J."/>
            <person name="Postlethwait J.H."/>
            <person name="Berthelot C."/>
            <person name="Roest Crollius H."/>
            <person name="Guiguen Y."/>
        </authorList>
    </citation>
    <scope>NUCLEOTIDE SEQUENCE</scope>
    <source>
        <strain evidence="1">NC1722</strain>
    </source>
</reference>
<dbReference type="AlphaFoldDB" id="A0AAD7WUZ0"/>
<evidence type="ECO:0000313" key="1">
    <source>
        <dbReference type="EMBL" id="KAJ8409935.1"/>
    </source>
</evidence>
<comment type="caution">
    <text evidence="1">The sequence shown here is derived from an EMBL/GenBank/DDBJ whole genome shotgun (WGS) entry which is preliminary data.</text>
</comment>